<gene>
    <name evidence="2" type="ORF">SAMN04487999_3374</name>
</gene>
<evidence type="ECO:0000313" key="2">
    <source>
        <dbReference type="EMBL" id="SHI26495.1"/>
    </source>
</evidence>
<organism evidence="2 3">
    <name type="scientific">Leeuwenhoekiella palythoae</name>
    <dbReference type="NCBI Taxonomy" id="573501"/>
    <lineage>
        <taxon>Bacteria</taxon>
        <taxon>Pseudomonadati</taxon>
        <taxon>Bacteroidota</taxon>
        <taxon>Flavobacteriia</taxon>
        <taxon>Flavobacteriales</taxon>
        <taxon>Flavobacteriaceae</taxon>
        <taxon>Leeuwenhoekiella</taxon>
    </lineage>
</organism>
<dbReference type="Proteomes" id="UP000184240">
    <property type="component" value="Unassembled WGS sequence"/>
</dbReference>
<sequence length="46" mass="5067">MKDCCNTNNGKAQNKSPLKKWTNYIVYTIIAVIVIGALVLQLSGKN</sequence>
<proteinExistence type="predicted"/>
<protein>
    <submittedName>
        <fullName evidence="2">Uncharacterized protein</fullName>
    </submittedName>
</protein>
<keyword evidence="1" id="KW-0472">Membrane</keyword>
<reference evidence="3" key="1">
    <citation type="submission" date="2016-11" db="EMBL/GenBank/DDBJ databases">
        <authorList>
            <person name="Varghese N."/>
            <person name="Submissions S."/>
        </authorList>
    </citation>
    <scope>NUCLEOTIDE SEQUENCE [LARGE SCALE GENOMIC DNA]</scope>
    <source>
        <strain evidence="3">DSM 19859</strain>
    </source>
</reference>
<evidence type="ECO:0000256" key="1">
    <source>
        <dbReference type="SAM" id="Phobius"/>
    </source>
</evidence>
<dbReference type="STRING" id="573501.SAMN04487999_3374"/>
<evidence type="ECO:0000313" key="3">
    <source>
        <dbReference type="Proteomes" id="UP000184240"/>
    </source>
</evidence>
<keyword evidence="1" id="KW-1133">Transmembrane helix</keyword>
<dbReference type="AlphaFoldDB" id="A0A1M5ZQ58"/>
<dbReference type="EMBL" id="FQXT01000008">
    <property type="protein sequence ID" value="SHI26495.1"/>
    <property type="molecule type" value="Genomic_DNA"/>
</dbReference>
<keyword evidence="1" id="KW-0812">Transmembrane</keyword>
<name>A0A1M5ZQ58_9FLAO</name>
<feature type="transmembrane region" description="Helical" evidence="1">
    <location>
        <begin position="24"/>
        <end position="42"/>
    </location>
</feature>
<accession>A0A1M5ZQ58</accession>